<protein>
    <submittedName>
        <fullName evidence="1">Putative RNA-directed DNA polymerase</fullName>
    </submittedName>
</protein>
<accession>A0A2S2R1P0</accession>
<name>A0A2S2R1P0_9HEMI</name>
<proteinExistence type="predicted"/>
<dbReference type="AlphaFoldDB" id="A0A2S2R1P0"/>
<keyword evidence="1" id="KW-0808">Transferase</keyword>
<evidence type="ECO:0000313" key="1">
    <source>
        <dbReference type="EMBL" id="MBY83919.1"/>
    </source>
</evidence>
<keyword evidence="1" id="KW-0548">Nucleotidyltransferase</keyword>
<dbReference type="EMBL" id="GGMS01014716">
    <property type="protein sequence ID" value="MBY83919.1"/>
    <property type="molecule type" value="Transcribed_RNA"/>
</dbReference>
<organism evidence="1">
    <name type="scientific">Sipha flava</name>
    <name type="common">yellow sugarcane aphid</name>
    <dbReference type="NCBI Taxonomy" id="143950"/>
    <lineage>
        <taxon>Eukaryota</taxon>
        <taxon>Metazoa</taxon>
        <taxon>Ecdysozoa</taxon>
        <taxon>Arthropoda</taxon>
        <taxon>Hexapoda</taxon>
        <taxon>Insecta</taxon>
        <taxon>Pterygota</taxon>
        <taxon>Neoptera</taxon>
        <taxon>Paraneoptera</taxon>
        <taxon>Hemiptera</taxon>
        <taxon>Sternorrhyncha</taxon>
        <taxon>Aphidomorpha</taxon>
        <taxon>Aphidoidea</taxon>
        <taxon>Aphididae</taxon>
        <taxon>Sipha</taxon>
    </lineage>
</organism>
<dbReference type="GO" id="GO:0003964">
    <property type="term" value="F:RNA-directed DNA polymerase activity"/>
    <property type="evidence" value="ECO:0007669"/>
    <property type="project" value="UniProtKB-KW"/>
</dbReference>
<sequence>MEPLATAYGIQLWGSAKPTNVNRIQRFQSKVLRAITKAPFYVSNHTLHNDLTISLVNDVANTYRRFNFNIQNHKNPLIKELASINIPGNPQKRLKRRWCRDLLV</sequence>
<gene>
    <name evidence="1" type="primary">RTase_58</name>
    <name evidence="1" type="ORF">g.166238</name>
</gene>
<reference evidence="1" key="1">
    <citation type="submission" date="2018-04" db="EMBL/GenBank/DDBJ databases">
        <title>Transcriptome assembly of Sipha flava.</title>
        <authorList>
            <person name="Scully E.D."/>
            <person name="Geib S.M."/>
            <person name="Palmer N.A."/>
            <person name="Koch K."/>
            <person name="Bradshaw J."/>
            <person name="Heng-Moss T."/>
            <person name="Sarath G."/>
        </authorList>
    </citation>
    <scope>NUCLEOTIDE SEQUENCE</scope>
</reference>
<keyword evidence="1" id="KW-0695">RNA-directed DNA polymerase</keyword>